<feature type="domain" description="Calcineurin-like phosphoesterase" evidence="13">
    <location>
        <begin position="679"/>
        <end position="874"/>
    </location>
</feature>
<evidence type="ECO:0000313" key="15">
    <source>
        <dbReference type="EMBL" id="EFE42825.1"/>
    </source>
</evidence>
<dbReference type="Pfam" id="PF00899">
    <property type="entry name" value="ThiF"/>
    <property type="match status" value="1"/>
</dbReference>
<dbReference type="GO" id="GO:0005524">
    <property type="term" value="F:ATP binding"/>
    <property type="evidence" value="ECO:0007669"/>
    <property type="project" value="UniProtKB-KW"/>
</dbReference>
<dbReference type="KEGG" id="tve:TRV_02427"/>
<keyword evidence="10" id="KW-0472">Membrane</keyword>
<dbReference type="GO" id="GO:0061503">
    <property type="term" value="F:tRNA threonylcarbamoyladenosine dehydratase"/>
    <property type="evidence" value="ECO:0007669"/>
    <property type="project" value="TreeGrafter"/>
</dbReference>
<dbReference type="FunFam" id="3.40.50.720:FF:000125">
    <property type="entry name" value="tRNA threonylcarbamoyladenosine dehydratase 2-like"/>
    <property type="match status" value="1"/>
</dbReference>
<dbReference type="OrthoDB" id="10265862at2759"/>
<evidence type="ECO:0000259" key="13">
    <source>
        <dbReference type="Pfam" id="PF00149"/>
    </source>
</evidence>
<dbReference type="InterPro" id="IPR000594">
    <property type="entry name" value="ThiF_NAD_FAD-bd"/>
</dbReference>
<keyword evidence="5" id="KW-0547">Nucleotide-binding</keyword>
<accession>D4D5Q4</accession>
<evidence type="ECO:0000256" key="11">
    <source>
        <dbReference type="ARBA" id="ARBA00060084"/>
    </source>
</evidence>
<evidence type="ECO:0008006" key="17">
    <source>
        <dbReference type="Google" id="ProtNLM"/>
    </source>
</evidence>
<dbReference type="PANTHER" id="PTHR43267:SF2">
    <property type="entry name" value="TRNA THREONYLCARBAMOYLADENOSINE DEHYDRATASE 1-RELATED"/>
    <property type="match status" value="1"/>
</dbReference>
<dbReference type="InterPro" id="IPR029052">
    <property type="entry name" value="Metallo-depent_PP-like"/>
</dbReference>
<comment type="subcellular location">
    <subcellularLocation>
        <location evidence="1">Mitochondrion outer membrane</location>
        <topology evidence="1">Multi-pass membrane protein</topology>
    </subcellularLocation>
</comment>
<dbReference type="PANTHER" id="PTHR43267">
    <property type="entry name" value="TRNA THREONYLCARBAMOYLADENOSINE DEHYDRATASE"/>
    <property type="match status" value="1"/>
</dbReference>
<dbReference type="InterPro" id="IPR045886">
    <property type="entry name" value="ThiF/MoeB/HesA"/>
</dbReference>
<keyword evidence="6" id="KW-1000">Mitochondrion outer membrane</keyword>
<dbReference type="GO" id="GO:0016787">
    <property type="term" value="F:hydrolase activity"/>
    <property type="evidence" value="ECO:0007669"/>
    <property type="project" value="InterPro"/>
</dbReference>
<keyword evidence="9" id="KW-0496">Mitochondrion</keyword>
<comment type="caution">
    <text evidence="15">The sequence shown here is derived from an EMBL/GenBank/DDBJ whole genome shotgun (WGS) entry which is preliminary data.</text>
</comment>
<protein>
    <recommendedName>
        <fullName evidence="17">THIF-type NAD/FAD binding fold domain-containing protein</fullName>
    </recommendedName>
</protein>
<feature type="compositionally biased region" description="Basic and acidic residues" evidence="12">
    <location>
        <begin position="26"/>
        <end position="46"/>
    </location>
</feature>
<keyword evidence="16" id="KW-1185">Reference proteome</keyword>
<dbReference type="EMBL" id="ACYE01000126">
    <property type="protein sequence ID" value="EFE42825.1"/>
    <property type="molecule type" value="Genomic_DNA"/>
</dbReference>
<evidence type="ECO:0000256" key="6">
    <source>
        <dbReference type="ARBA" id="ARBA00022787"/>
    </source>
</evidence>
<gene>
    <name evidence="15" type="ORF">TRV_02427</name>
</gene>
<comment type="similarity">
    <text evidence="2">Belongs to the HesA/MoeB/ThiF family.</text>
</comment>
<dbReference type="RefSeq" id="XP_003023443.1">
    <property type="nucleotide sequence ID" value="XM_003023397.1"/>
</dbReference>
<dbReference type="GO" id="GO:0005741">
    <property type="term" value="C:mitochondrial outer membrane"/>
    <property type="evidence" value="ECO:0007669"/>
    <property type="project" value="UniProtKB-SubCell"/>
</dbReference>
<dbReference type="CDD" id="cd00755">
    <property type="entry name" value="YgdL_like"/>
    <property type="match status" value="1"/>
</dbReference>
<evidence type="ECO:0000256" key="3">
    <source>
        <dbReference type="ARBA" id="ARBA00022598"/>
    </source>
</evidence>
<keyword evidence="3" id="KW-0436">Ligase</keyword>
<dbReference type="InterPro" id="IPR004843">
    <property type="entry name" value="Calcineurin-like_PHP"/>
</dbReference>
<dbReference type="GO" id="GO:0008641">
    <property type="term" value="F:ubiquitin-like modifier activating enzyme activity"/>
    <property type="evidence" value="ECO:0007669"/>
    <property type="project" value="InterPro"/>
</dbReference>
<dbReference type="GeneID" id="9583463"/>
<feature type="domain" description="THIF-type NAD/FAD binding fold" evidence="14">
    <location>
        <begin position="161"/>
        <end position="422"/>
    </location>
</feature>
<feature type="region of interest" description="Disordered" evidence="12">
    <location>
        <begin position="1"/>
        <end position="58"/>
    </location>
</feature>
<name>D4D5Q4_TRIVH</name>
<evidence type="ECO:0000256" key="5">
    <source>
        <dbReference type="ARBA" id="ARBA00022741"/>
    </source>
</evidence>
<comment type="function">
    <text evidence="11">Catalyzes the ATP-dependent dehydration of threonylcarbamoyladenosine at position 37 (t(6)A37) to form cyclic t(6)A37 (ct(6)A37) in tRNAs that read codons beginning with adenine.</text>
</comment>
<evidence type="ECO:0000256" key="2">
    <source>
        <dbReference type="ARBA" id="ARBA00009919"/>
    </source>
</evidence>
<sequence>MDYPRYHNYSRSQDYEYYDDNPWADNDDKRKIDRRYTHAEDSEPPRAARQGGRRSETMTSWIQRQASSHGVQLAGAAVLSGVAVAGAILGYQSVKRQAAVEELKASIPALDESSVEKVGSPLEYGVVTPPISEEDRRSALLAKRAQQGDYDDDLILEQLARNRVFLNDEGLEKLRSSFIIVVGCGGVGSHAAAALARSGVGRIRLIDFDQVTLSSLNRHALATLADVGTPKVHCIEKRLQQVTPWVRFDCRNQLYSEAAADQLLNPWSMADDTVTRKPDYVLDCIDNISSKVSLLHYCHSRGIKVISSMGAGCKSDPTRVAIGDISLSLEDPLSRSTRRRLKMLGVSSGIPVVFSLEKPGPGKAELLPLAEEEINKGDVSDLGVLPDFRVRILPVLGTMPAVFGYTIANHVICEVSGYPNEYNPAGKSRDKFYDSILGALQGTEARLAKTIEGQDPVGLRIPISKEDVGYLIEEVWRSKSVFSGLTTRLVLIRRERPVHGFGADPELLKQGQKGVRLQLSELVCMTKEEALHHETEVLKGGKKHSEVYDDTIIQKVRERMEEERFFQRYRSLRKSTGRHEADRVCINQGSMTGKRYLLVLLVLICLSFAAWKSLGYPTVETVKDKELDRALDEGNRDRIGGWFGSNALPGFSDMAHIQTLDARLLPGEKKAWFRRSKRRLIIVGDVHGCKDELEKLLARVSFNREKGDHLIFTGDLISKGPESVEVVRLARKYSASCVRGNHEDKVLLTRREISGSSQSTGSSAKRETKAHVLARQLSDDDATWLESCPVILKVGYIRGMGDVVVVHGGLVPGVPLERQDPSSVMTMRTLDVDSHTPSSLKEGTGWSKVFDEYQRRMVKEKNERPTTVIYGHDAKELPVIRLYTKGLDTSCVRGGKLTALIIGDGGRQRLKQVKCKGYV</sequence>
<evidence type="ECO:0000256" key="7">
    <source>
        <dbReference type="ARBA" id="ARBA00022840"/>
    </source>
</evidence>
<keyword evidence="4" id="KW-0812">Transmembrane</keyword>
<organism evidence="15 16">
    <name type="scientific">Trichophyton verrucosum (strain HKI 0517)</name>
    <dbReference type="NCBI Taxonomy" id="663202"/>
    <lineage>
        <taxon>Eukaryota</taxon>
        <taxon>Fungi</taxon>
        <taxon>Dikarya</taxon>
        <taxon>Ascomycota</taxon>
        <taxon>Pezizomycotina</taxon>
        <taxon>Eurotiomycetes</taxon>
        <taxon>Eurotiomycetidae</taxon>
        <taxon>Onygenales</taxon>
        <taxon>Arthrodermataceae</taxon>
        <taxon>Trichophyton</taxon>
    </lineage>
</organism>
<evidence type="ECO:0000256" key="9">
    <source>
        <dbReference type="ARBA" id="ARBA00023128"/>
    </source>
</evidence>
<evidence type="ECO:0000259" key="14">
    <source>
        <dbReference type="Pfam" id="PF00899"/>
    </source>
</evidence>
<dbReference type="SUPFAM" id="SSF56300">
    <property type="entry name" value="Metallo-dependent phosphatases"/>
    <property type="match status" value="1"/>
</dbReference>
<evidence type="ECO:0000256" key="4">
    <source>
        <dbReference type="ARBA" id="ARBA00022692"/>
    </source>
</evidence>
<proteinExistence type="inferred from homology"/>
<evidence type="ECO:0000256" key="12">
    <source>
        <dbReference type="SAM" id="MobiDB-lite"/>
    </source>
</evidence>
<dbReference type="CDD" id="cd00144">
    <property type="entry name" value="MPP_PPP_family"/>
    <property type="match status" value="1"/>
</dbReference>
<dbReference type="InterPro" id="IPR035985">
    <property type="entry name" value="Ubiquitin-activating_enz"/>
</dbReference>
<keyword evidence="7" id="KW-0067">ATP-binding</keyword>
<keyword evidence="8" id="KW-1133">Transmembrane helix</keyword>
<dbReference type="Proteomes" id="UP000008383">
    <property type="component" value="Unassembled WGS sequence"/>
</dbReference>
<evidence type="ECO:0000256" key="10">
    <source>
        <dbReference type="ARBA" id="ARBA00023136"/>
    </source>
</evidence>
<dbReference type="GO" id="GO:0061504">
    <property type="term" value="P:cyclic threonylcarbamoyladenosine biosynthetic process"/>
    <property type="evidence" value="ECO:0007669"/>
    <property type="project" value="TreeGrafter"/>
</dbReference>
<dbReference type="Pfam" id="PF00149">
    <property type="entry name" value="Metallophos"/>
    <property type="match status" value="1"/>
</dbReference>
<dbReference type="Gene3D" id="3.60.21.10">
    <property type="match status" value="1"/>
</dbReference>
<dbReference type="SUPFAM" id="SSF69572">
    <property type="entry name" value="Activating enzymes of the ubiquitin-like proteins"/>
    <property type="match status" value="1"/>
</dbReference>
<dbReference type="Gene3D" id="3.40.50.720">
    <property type="entry name" value="NAD(P)-binding Rossmann-like Domain"/>
    <property type="match status" value="1"/>
</dbReference>
<dbReference type="HOGENOM" id="CLU_012412_1_0_1"/>
<evidence type="ECO:0000256" key="1">
    <source>
        <dbReference type="ARBA" id="ARBA00004374"/>
    </source>
</evidence>
<dbReference type="AlphaFoldDB" id="D4D5Q4"/>
<evidence type="ECO:0000256" key="8">
    <source>
        <dbReference type="ARBA" id="ARBA00022989"/>
    </source>
</evidence>
<reference evidence="16" key="1">
    <citation type="journal article" date="2011" name="Genome Biol.">
        <title>Comparative and functional genomics provide insights into the pathogenicity of dermatophytic fungi.</title>
        <authorList>
            <person name="Burmester A."/>
            <person name="Shelest E."/>
            <person name="Gloeckner G."/>
            <person name="Heddergott C."/>
            <person name="Schindler S."/>
            <person name="Staib P."/>
            <person name="Heidel A."/>
            <person name="Felder M."/>
            <person name="Petzold A."/>
            <person name="Szafranski K."/>
            <person name="Feuermann M."/>
            <person name="Pedruzzi I."/>
            <person name="Priebe S."/>
            <person name="Groth M."/>
            <person name="Winkler R."/>
            <person name="Li W."/>
            <person name="Kniemeyer O."/>
            <person name="Schroeckh V."/>
            <person name="Hertweck C."/>
            <person name="Hube B."/>
            <person name="White T.C."/>
            <person name="Platzer M."/>
            <person name="Guthke R."/>
            <person name="Heitman J."/>
            <person name="Woestemeyer J."/>
            <person name="Zipfel P.F."/>
            <person name="Monod M."/>
            <person name="Brakhage A.A."/>
        </authorList>
    </citation>
    <scope>NUCLEOTIDE SEQUENCE [LARGE SCALE GENOMIC DNA]</scope>
    <source>
        <strain evidence="16">HKI 0517</strain>
    </source>
</reference>
<evidence type="ECO:0000313" key="16">
    <source>
        <dbReference type="Proteomes" id="UP000008383"/>
    </source>
</evidence>